<dbReference type="InterPro" id="IPR051911">
    <property type="entry name" value="SDR_oxidoreductase"/>
</dbReference>
<evidence type="ECO:0000256" key="3">
    <source>
        <dbReference type="SAM" id="MobiDB-lite"/>
    </source>
</evidence>
<dbReference type="Gene3D" id="3.40.50.720">
    <property type="entry name" value="NAD(P)-binding Rossmann-like Domain"/>
    <property type="match status" value="1"/>
</dbReference>
<feature type="region of interest" description="Disordered" evidence="3">
    <location>
        <begin position="80"/>
        <end position="122"/>
    </location>
</feature>
<evidence type="ECO:0000313" key="5">
    <source>
        <dbReference type="Proteomes" id="UP000316628"/>
    </source>
</evidence>
<comment type="similarity">
    <text evidence="1">Belongs to the short-chain dehydrogenases/reductases (SDR) family.</text>
</comment>
<feature type="compositionally biased region" description="Basic residues" evidence="3">
    <location>
        <begin position="86"/>
        <end position="100"/>
    </location>
</feature>
<evidence type="ECO:0000313" key="4">
    <source>
        <dbReference type="EMBL" id="TQM85068.1"/>
    </source>
</evidence>
<evidence type="ECO:0000256" key="1">
    <source>
        <dbReference type="ARBA" id="ARBA00006484"/>
    </source>
</evidence>
<dbReference type="GO" id="GO:0016491">
    <property type="term" value="F:oxidoreductase activity"/>
    <property type="evidence" value="ECO:0007669"/>
    <property type="project" value="UniProtKB-KW"/>
</dbReference>
<sequence>MTSRRGPSRVAGVTSACGTAGFADLVDTYGEAVPPVELDVIDEAAVVDGVRRAVEHFGRLDVVVNNAGYAQVGAVQELSGRELRTSRRRSAARRRPRRGRPSAAQARGPARAAPAGPLRHGFHPTIRQAYESRLKMWDDWQDLSADAQGGTAPTDA</sequence>
<comment type="caution">
    <text evidence="4">The sequence shown here is derived from an EMBL/GenBank/DDBJ whole genome shotgun (WGS) entry which is preliminary data.</text>
</comment>
<dbReference type="SUPFAM" id="SSF51735">
    <property type="entry name" value="NAD(P)-binding Rossmann-fold domains"/>
    <property type="match status" value="1"/>
</dbReference>
<dbReference type="Pfam" id="PF13561">
    <property type="entry name" value="adh_short_C2"/>
    <property type="match status" value="1"/>
</dbReference>
<reference evidence="4 5" key="1">
    <citation type="submission" date="2019-06" db="EMBL/GenBank/DDBJ databases">
        <title>Sequencing the genomes of 1000 actinobacteria strains.</title>
        <authorList>
            <person name="Klenk H.-P."/>
        </authorList>
    </citation>
    <scope>NUCLEOTIDE SEQUENCE [LARGE SCALE GENOMIC DNA]</scope>
    <source>
        <strain evidence="4 5">DSM 45456</strain>
    </source>
</reference>
<dbReference type="PANTHER" id="PTHR43976">
    <property type="entry name" value="SHORT CHAIN DEHYDROGENASE"/>
    <property type="match status" value="1"/>
</dbReference>
<dbReference type="Proteomes" id="UP000316628">
    <property type="component" value="Unassembled WGS sequence"/>
</dbReference>
<keyword evidence="2" id="KW-0560">Oxidoreductase</keyword>
<dbReference type="InterPro" id="IPR036291">
    <property type="entry name" value="NAD(P)-bd_dom_sf"/>
</dbReference>
<protein>
    <submittedName>
        <fullName evidence="4">Enoyl-ACP reductase-like protein</fullName>
    </submittedName>
</protein>
<feature type="compositionally biased region" description="Low complexity" evidence="3">
    <location>
        <begin position="101"/>
        <end position="119"/>
    </location>
</feature>
<dbReference type="EMBL" id="VFPP01000001">
    <property type="protein sequence ID" value="TQM85068.1"/>
    <property type="molecule type" value="Genomic_DNA"/>
</dbReference>
<proteinExistence type="inferred from homology"/>
<gene>
    <name evidence="4" type="ORF">FHX81_7537</name>
</gene>
<keyword evidence="5" id="KW-1185">Reference proteome</keyword>
<dbReference type="PANTHER" id="PTHR43976:SF16">
    <property type="entry name" value="SHORT-CHAIN DEHYDROGENASE_REDUCTASE FAMILY PROTEIN"/>
    <property type="match status" value="1"/>
</dbReference>
<dbReference type="AlphaFoldDB" id="A0A543JQI6"/>
<accession>A0A543JQI6</accession>
<name>A0A543JQI6_9PSEU</name>
<evidence type="ECO:0000256" key="2">
    <source>
        <dbReference type="ARBA" id="ARBA00023002"/>
    </source>
</evidence>
<organism evidence="4 5">
    <name type="scientific">Saccharothrix saharensis</name>
    <dbReference type="NCBI Taxonomy" id="571190"/>
    <lineage>
        <taxon>Bacteria</taxon>
        <taxon>Bacillati</taxon>
        <taxon>Actinomycetota</taxon>
        <taxon>Actinomycetes</taxon>
        <taxon>Pseudonocardiales</taxon>
        <taxon>Pseudonocardiaceae</taxon>
        <taxon>Saccharothrix</taxon>
    </lineage>
</organism>
<dbReference type="InterPro" id="IPR002347">
    <property type="entry name" value="SDR_fam"/>
</dbReference>